<accession>G3EI27</accession>
<gene>
    <name evidence="1" type="ORF">YKV135c</name>
</gene>
<sequence length="44" mass="5384">MSNIYVLRDLCKVVLYIYVLQVKCILLDKLIKYYYYNECVDDEL</sequence>
<dbReference type="Proteomes" id="UP000164653">
    <property type="component" value="Segment"/>
</dbReference>
<proteinExistence type="predicted"/>
<dbReference type="OrthoDB" id="41645at10239"/>
<dbReference type="KEGG" id="vg:11107271"/>
<evidence type="ECO:0000313" key="2">
    <source>
        <dbReference type="Proteomes" id="UP000164653"/>
    </source>
</evidence>
<dbReference type="GeneID" id="11107271"/>
<dbReference type="RefSeq" id="YP_004821488.1">
    <property type="nucleotide sequence ID" value="NC_015960.1"/>
</dbReference>
<reference evidence="1 2" key="1">
    <citation type="journal article" date="2011" name="J. Virol.">
        <title>The genome of yoka poxvirus.</title>
        <authorList>
            <person name="Zhao G."/>
            <person name="Droit L."/>
            <person name="Tesh R.B."/>
            <person name="Popov V.L."/>
            <person name="Little N.S."/>
            <person name="Upton C."/>
            <person name="Virgin H.W."/>
            <person name="Wang D."/>
        </authorList>
    </citation>
    <scope>NUCLEOTIDE SEQUENCE [LARGE SCALE GENOMIC DNA]</scope>
    <source>
        <strain evidence="1">DakArB 4268</strain>
    </source>
</reference>
<keyword evidence="2" id="KW-1185">Reference proteome</keyword>
<evidence type="ECO:0000313" key="1">
    <source>
        <dbReference type="EMBL" id="AEN03724.1"/>
    </source>
</evidence>
<protein>
    <submittedName>
        <fullName evidence="1">Uncharacterized protein</fullName>
    </submittedName>
</protein>
<name>G3EI27_9POXV</name>
<dbReference type="EMBL" id="HQ849551">
    <property type="protein sequence ID" value="AEN03724.1"/>
    <property type="molecule type" value="Genomic_DNA"/>
</dbReference>
<organism evidence="1 2">
    <name type="scientific">Yokapox virus</name>
    <dbReference type="NCBI Taxonomy" id="1076255"/>
    <lineage>
        <taxon>Viruses</taxon>
        <taxon>Varidnaviria</taxon>
        <taxon>Bamfordvirae</taxon>
        <taxon>Nucleocytoviricota</taxon>
        <taxon>Pokkesviricetes</taxon>
        <taxon>Chitovirales</taxon>
        <taxon>Poxviridae</taxon>
        <taxon>Chordopoxvirinae</taxon>
        <taxon>Centapoxvirus</taxon>
        <taxon>Centapoxvirus yokapox</taxon>
    </lineage>
</organism>